<accession>A0A6B7Q3S5</accession>
<protein>
    <submittedName>
        <fullName evidence="2">Uncharacterized protein</fullName>
    </submittedName>
</protein>
<dbReference type="AlphaFoldDB" id="A0A6B7Q3S5"/>
<evidence type="ECO:0000256" key="1">
    <source>
        <dbReference type="SAM" id="Phobius"/>
    </source>
</evidence>
<keyword evidence="1" id="KW-1133">Transmembrane helix</keyword>
<feature type="transmembrane region" description="Helical" evidence="1">
    <location>
        <begin position="75"/>
        <end position="95"/>
    </location>
</feature>
<keyword evidence="1" id="KW-0812">Transmembrane</keyword>
<organism evidence="2">
    <name type="scientific">Pseudomonas monteilii</name>
    <dbReference type="NCBI Taxonomy" id="76759"/>
    <lineage>
        <taxon>Bacteria</taxon>
        <taxon>Pseudomonadati</taxon>
        <taxon>Pseudomonadota</taxon>
        <taxon>Gammaproteobacteria</taxon>
        <taxon>Pseudomonadales</taxon>
        <taxon>Pseudomonadaceae</taxon>
        <taxon>Pseudomonas</taxon>
    </lineage>
</organism>
<dbReference type="EMBL" id="MN310371">
    <property type="protein sequence ID" value="QFX76292.1"/>
    <property type="molecule type" value="Genomic_DNA"/>
</dbReference>
<feature type="transmembrane region" description="Helical" evidence="1">
    <location>
        <begin position="101"/>
        <end position="118"/>
    </location>
</feature>
<geneLocation type="plasmid" evidence="2">
    <name>pJ20133-VIM</name>
</geneLocation>
<feature type="transmembrane region" description="Helical" evidence="1">
    <location>
        <begin position="51"/>
        <end position="68"/>
    </location>
</feature>
<sequence length="122" mass="12806">MMQKHELDAVDGVDRSSVYRVLGAMCLAVGIFCIGPMVIDQQLVNIALNMSPEKTAVMILSAAGVVLSQRGIAGFIVLMLGVLVAGAAFELYYALDAAATMGAIGFPFLMLGIGVLIFNPAR</sequence>
<keyword evidence="2" id="KW-0614">Plasmid</keyword>
<evidence type="ECO:0000313" key="2">
    <source>
        <dbReference type="EMBL" id="QFX76292.1"/>
    </source>
</evidence>
<proteinExistence type="predicted"/>
<reference evidence="2" key="1">
    <citation type="submission" date="2019-08" db="EMBL/GenBank/DDBJ databases">
        <authorList>
            <person name="Zhou D."/>
            <person name="Chen F."/>
        </authorList>
    </citation>
    <scope>NUCLEOTIDE SEQUENCE</scope>
    <source>
        <strain evidence="2">QJ20133</strain>
        <plasmid evidence="2">pJ20133-VIM</plasmid>
    </source>
</reference>
<feature type="transmembrane region" description="Helical" evidence="1">
    <location>
        <begin position="21"/>
        <end position="39"/>
    </location>
</feature>
<name>A0A6B7Q3S5_9PSED</name>
<keyword evidence="1" id="KW-0472">Membrane</keyword>